<reference evidence="3 4" key="1">
    <citation type="journal article" date="2015" name="Genome Announc.">
        <title>Complete Genome Sequence of Spiroplasma cantharicola CC-1T (DSM 21588), a Bacterium Isolated from Soldier Beetle (Cantharis carolinus).</title>
        <authorList>
            <person name="Lo W.S."/>
            <person name="Liu P.Y."/>
            <person name="Kuo C.H."/>
        </authorList>
    </citation>
    <scope>NUCLEOTIDE SEQUENCE [LARGE SCALE GENOMIC DNA]</scope>
    <source>
        <strain evidence="3 4">CC-1</strain>
    </source>
</reference>
<feature type="transmembrane region" description="Helical" evidence="1">
    <location>
        <begin position="245"/>
        <end position="264"/>
    </location>
</feature>
<feature type="transmembrane region" description="Helical" evidence="1">
    <location>
        <begin position="105"/>
        <end position="124"/>
    </location>
</feature>
<dbReference type="AlphaFoldDB" id="A0A0M3SJ72"/>
<dbReference type="KEGG" id="scj:SCANT_v1c03380"/>
<feature type="transmembrane region" description="Helical" evidence="1">
    <location>
        <begin position="156"/>
        <end position="174"/>
    </location>
</feature>
<dbReference type="InterPro" id="IPR002656">
    <property type="entry name" value="Acyl_transf_3_dom"/>
</dbReference>
<sequence length="329" mass="38780">MKKINSNLQLVKYLMAFLIILYHDWTAFGYKNVFFLEPFIGASMSVFILITGYLKVDSKNYNFLNLLMIVIGCLIINTIVCLSINNFTNILDHVQNLFLGGRDWWYIWCFLLLQPFIKYLNDFVNRTTGKFLFLSICLLFIFSSATTSLYKFGQVFTMFNLFYMITFYLIGAWIKRYYNLEGIKKFLIPTLLLLLIYLPIMFYNINVVNYKISMSTSNVITYAISILLFLLFLSIPSYNNKFINYLGKLSLYVYLFHYITQIIIMEKLFNNQFLNFSPIFIRNIVYGLIILVATTIIAVPIEYCSTNFAKYSTQKIFNIWNKYKIISIV</sequence>
<dbReference type="Pfam" id="PF01757">
    <property type="entry name" value="Acyl_transf_3"/>
    <property type="match status" value="1"/>
</dbReference>
<keyword evidence="1" id="KW-0472">Membrane</keyword>
<feature type="transmembrane region" description="Helical" evidence="1">
    <location>
        <begin position="34"/>
        <end position="54"/>
    </location>
</feature>
<dbReference type="OrthoDB" id="388990at2"/>
<evidence type="ECO:0000313" key="4">
    <source>
        <dbReference type="Proteomes" id="UP000063919"/>
    </source>
</evidence>
<dbReference type="PATRIC" id="fig|362837.3.peg.340"/>
<gene>
    <name evidence="3" type="ORF">SCANT_v1c03380</name>
</gene>
<feature type="transmembrane region" description="Helical" evidence="1">
    <location>
        <begin position="10"/>
        <end position="28"/>
    </location>
</feature>
<feature type="transmembrane region" description="Helical" evidence="1">
    <location>
        <begin position="219"/>
        <end position="238"/>
    </location>
</feature>
<dbReference type="STRING" id="362837.SCANT_v1c03380"/>
<evidence type="ECO:0000259" key="2">
    <source>
        <dbReference type="Pfam" id="PF01757"/>
    </source>
</evidence>
<name>A0A0M3SJ72_9MOLU</name>
<feature type="transmembrane region" description="Helical" evidence="1">
    <location>
        <begin position="131"/>
        <end position="150"/>
    </location>
</feature>
<dbReference type="RefSeq" id="WP_053946013.1">
    <property type="nucleotide sequence ID" value="NZ_CP012622.1"/>
</dbReference>
<dbReference type="GO" id="GO:0016747">
    <property type="term" value="F:acyltransferase activity, transferring groups other than amino-acyl groups"/>
    <property type="evidence" value="ECO:0007669"/>
    <property type="project" value="InterPro"/>
</dbReference>
<keyword evidence="1" id="KW-0812">Transmembrane</keyword>
<feature type="transmembrane region" description="Helical" evidence="1">
    <location>
        <begin position="186"/>
        <end position="207"/>
    </location>
</feature>
<feature type="domain" description="Acyltransferase 3" evidence="2">
    <location>
        <begin position="7"/>
        <end position="301"/>
    </location>
</feature>
<dbReference type="EMBL" id="CP012622">
    <property type="protein sequence ID" value="ALD66248.1"/>
    <property type="molecule type" value="Genomic_DNA"/>
</dbReference>
<evidence type="ECO:0000256" key="1">
    <source>
        <dbReference type="SAM" id="Phobius"/>
    </source>
</evidence>
<proteinExistence type="predicted"/>
<evidence type="ECO:0000313" key="3">
    <source>
        <dbReference type="EMBL" id="ALD66248.1"/>
    </source>
</evidence>
<protein>
    <recommendedName>
        <fullName evidence="2">Acyltransferase 3 domain-containing protein</fullName>
    </recommendedName>
</protein>
<feature type="transmembrane region" description="Helical" evidence="1">
    <location>
        <begin position="66"/>
        <end position="85"/>
    </location>
</feature>
<keyword evidence="4" id="KW-1185">Reference proteome</keyword>
<dbReference type="Proteomes" id="UP000063919">
    <property type="component" value="Chromosome"/>
</dbReference>
<keyword evidence="1" id="KW-1133">Transmembrane helix</keyword>
<organism evidence="3 4">
    <name type="scientific">Spiroplasma cantharicola</name>
    <dbReference type="NCBI Taxonomy" id="362837"/>
    <lineage>
        <taxon>Bacteria</taxon>
        <taxon>Bacillati</taxon>
        <taxon>Mycoplasmatota</taxon>
        <taxon>Mollicutes</taxon>
        <taxon>Entomoplasmatales</taxon>
        <taxon>Spiroplasmataceae</taxon>
        <taxon>Spiroplasma</taxon>
    </lineage>
</organism>
<feature type="transmembrane region" description="Helical" evidence="1">
    <location>
        <begin position="284"/>
        <end position="305"/>
    </location>
</feature>
<accession>A0A0M3SJ72</accession>